<dbReference type="GO" id="GO:0016301">
    <property type="term" value="F:kinase activity"/>
    <property type="evidence" value="ECO:0007669"/>
    <property type="project" value="UniProtKB-KW"/>
</dbReference>
<dbReference type="InterPro" id="IPR027417">
    <property type="entry name" value="P-loop_NTPase"/>
</dbReference>
<accession>A0ABW2TLZ6</accession>
<dbReference type="Proteomes" id="UP001596512">
    <property type="component" value="Unassembled WGS sequence"/>
</dbReference>
<comment type="caution">
    <text evidence="2">The sequence shown here is derived from an EMBL/GenBank/DDBJ whole genome shotgun (WGS) entry which is preliminary data.</text>
</comment>
<dbReference type="SUPFAM" id="SSF52540">
    <property type="entry name" value="P-loop containing nucleoside triphosphate hydrolases"/>
    <property type="match status" value="1"/>
</dbReference>
<gene>
    <name evidence="2" type="ORF">ACFQV2_12210</name>
</gene>
<keyword evidence="2" id="KW-0418">Kinase</keyword>
<evidence type="ECO:0000313" key="2">
    <source>
        <dbReference type="EMBL" id="MFC7614189.1"/>
    </source>
</evidence>
<keyword evidence="2" id="KW-0808">Transferase</keyword>
<evidence type="ECO:0000259" key="1">
    <source>
        <dbReference type="Pfam" id="PF00485"/>
    </source>
</evidence>
<dbReference type="EMBL" id="JBHTEY010000004">
    <property type="protein sequence ID" value="MFC7614189.1"/>
    <property type="molecule type" value="Genomic_DNA"/>
</dbReference>
<protein>
    <submittedName>
        <fullName evidence="2">Uridine kinase</fullName>
    </submittedName>
</protein>
<dbReference type="InterPro" id="IPR006083">
    <property type="entry name" value="PRK/URK"/>
</dbReference>
<keyword evidence="3" id="KW-1185">Reference proteome</keyword>
<sequence length="207" mass="21842">MAPIPVILLSGPSGAGKSTLAARLGLPVLRLDDFYRDGGDPLLPRDAAGRVDWDAPGSWLADEAVAAIVELATMGEVRAPRYDIAQDRRVGSTHLVAGGARAFVAEGLFADRIVTGCRDAGVLADAVVVAPSGATTFVRRFARDVAESRKGIGLLVRRGVRLWREHGAVVRRCEAAGMARCTPAQAADRLARWAAAVDHDRGEPLSA</sequence>
<evidence type="ECO:0000313" key="3">
    <source>
        <dbReference type="Proteomes" id="UP001596512"/>
    </source>
</evidence>
<organism evidence="2 3">
    <name type="scientific">Actinokineospora soli</name>
    <dbReference type="NCBI Taxonomy" id="1048753"/>
    <lineage>
        <taxon>Bacteria</taxon>
        <taxon>Bacillati</taxon>
        <taxon>Actinomycetota</taxon>
        <taxon>Actinomycetes</taxon>
        <taxon>Pseudonocardiales</taxon>
        <taxon>Pseudonocardiaceae</taxon>
        <taxon>Actinokineospora</taxon>
    </lineage>
</organism>
<feature type="domain" description="Phosphoribulokinase/uridine kinase" evidence="1">
    <location>
        <begin position="6"/>
        <end position="147"/>
    </location>
</feature>
<name>A0ABW2TLZ6_9PSEU</name>
<dbReference type="Gene3D" id="3.40.50.300">
    <property type="entry name" value="P-loop containing nucleotide triphosphate hydrolases"/>
    <property type="match status" value="1"/>
</dbReference>
<proteinExistence type="predicted"/>
<dbReference type="Pfam" id="PF00485">
    <property type="entry name" value="PRK"/>
    <property type="match status" value="1"/>
</dbReference>
<reference evidence="3" key="1">
    <citation type="journal article" date="2019" name="Int. J. Syst. Evol. Microbiol.">
        <title>The Global Catalogue of Microorganisms (GCM) 10K type strain sequencing project: providing services to taxonomists for standard genome sequencing and annotation.</title>
        <authorList>
            <consortium name="The Broad Institute Genomics Platform"/>
            <consortium name="The Broad Institute Genome Sequencing Center for Infectious Disease"/>
            <person name="Wu L."/>
            <person name="Ma J."/>
        </authorList>
    </citation>
    <scope>NUCLEOTIDE SEQUENCE [LARGE SCALE GENOMIC DNA]</scope>
    <source>
        <strain evidence="3">JCM 17695</strain>
    </source>
</reference>